<evidence type="ECO:0000259" key="1">
    <source>
        <dbReference type="Pfam" id="PF26621"/>
    </source>
</evidence>
<dbReference type="InterPro" id="IPR058511">
    <property type="entry name" value="DUF8198"/>
</dbReference>
<dbReference type="InterPro" id="IPR058063">
    <property type="entry name" value="FFLEE_fam"/>
</dbReference>
<organism evidence="2 3">
    <name type="scientific">Marilutibacter maris</name>
    <dbReference type="NCBI Taxonomy" id="1605891"/>
    <lineage>
        <taxon>Bacteria</taxon>
        <taxon>Pseudomonadati</taxon>
        <taxon>Pseudomonadota</taxon>
        <taxon>Gammaproteobacteria</taxon>
        <taxon>Lysobacterales</taxon>
        <taxon>Lysobacteraceae</taxon>
        <taxon>Marilutibacter</taxon>
    </lineage>
</organism>
<gene>
    <name evidence="2" type="ORF">C9I47_1693</name>
</gene>
<dbReference type="Pfam" id="PF26621">
    <property type="entry name" value="DUF8198"/>
    <property type="match status" value="1"/>
</dbReference>
<dbReference type="KEGG" id="lmb:C9I47_1693"/>
<dbReference type="EMBL" id="CP029843">
    <property type="protein sequence ID" value="AWV07388.1"/>
    <property type="molecule type" value="Genomic_DNA"/>
</dbReference>
<dbReference type="AlphaFoldDB" id="A0A2U9TA20"/>
<dbReference type="NCBIfam" id="NF047641">
    <property type="entry name" value="FFLEE_fam"/>
    <property type="match status" value="1"/>
</dbReference>
<dbReference type="Proteomes" id="UP000249447">
    <property type="component" value="Chromosome"/>
</dbReference>
<dbReference type="OrthoDB" id="7957365at2"/>
<accession>A0A2U9TA20</accession>
<protein>
    <recommendedName>
        <fullName evidence="1">DUF8198 domain-containing protein</fullName>
    </recommendedName>
</protein>
<dbReference type="RefSeq" id="WP_111266497.1">
    <property type="nucleotide sequence ID" value="NZ_CP029843.1"/>
</dbReference>
<reference evidence="2 3" key="1">
    <citation type="submission" date="2018-05" db="EMBL/GenBank/DDBJ databases">
        <title>The complete genome of Lysobacter maris HZ9B, a marine bacterium antagonistic against terrestrial plant pathogens.</title>
        <authorList>
            <person name="Zhang X.-Q."/>
        </authorList>
    </citation>
    <scope>NUCLEOTIDE SEQUENCE [LARGE SCALE GENOMIC DNA]</scope>
    <source>
        <strain evidence="2 3">HZ9B</strain>
    </source>
</reference>
<evidence type="ECO:0000313" key="2">
    <source>
        <dbReference type="EMBL" id="AWV07388.1"/>
    </source>
</evidence>
<proteinExistence type="predicted"/>
<name>A0A2U9TA20_9GAMM</name>
<feature type="domain" description="DUF8198" evidence="1">
    <location>
        <begin position="27"/>
        <end position="238"/>
    </location>
</feature>
<keyword evidence="3" id="KW-1185">Reference proteome</keyword>
<evidence type="ECO:0000313" key="3">
    <source>
        <dbReference type="Proteomes" id="UP000249447"/>
    </source>
</evidence>
<sequence>MSRTHRHHDAVDRLARLLRAHQDLNDPRRDPRNRSRWLPELRRWQSARLEASFRHFLHDPRREPAARFFLSDVYADKDFSRRDADIVKVLPMMQRLLPARLLAAVADAIELALLTHALDLRMIQWLDDNAARAKVLDAALYADAYRGTGLPRVRGRQIDLIVRAGLGLAQALKMPGVGTLLRLSRGPARAAGLEELQNFLERGAAAFARLGDVGGFIAEIERGEREVSRRLFAAAPDPFGDDGSFS</sequence>